<accession>A0A6M3IGJ6</accession>
<gene>
    <name evidence="1" type="ORF">MM415B01819_0015</name>
</gene>
<proteinExistence type="predicted"/>
<sequence>MGLIELITHPYAVDLLRSRIDRAKVTGKELVERPHWFRNTETGQLYFDLYACLGWPSEVTDSSDGQPGYAAIVGIVRPDTEFDTDPINAKFQLLDEAKSMDVPILLRRCLELREKYGFGIHKDLFRVWIGDPDRFLTTLALTNERLLEDGNDRNAILLSPPIDFYVQKIFDNYVRDLRSVLLKETRRFFFGYNDILQNKLRSGFLKDDPCIVAMGGLVHSLLCQCTWMNSQSETIFTIED</sequence>
<reference evidence="1" key="1">
    <citation type="submission" date="2020-03" db="EMBL/GenBank/DDBJ databases">
        <title>The deep terrestrial virosphere.</title>
        <authorList>
            <person name="Holmfeldt K."/>
            <person name="Nilsson E."/>
            <person name="Simone D."/>
            <person name="Lopez-Fernandez M."/>
            <person name="Wu X."/>
            <person name="de Brujin I."/>
            <person name="Lundin D."/>
            <person name="Andersson A."/>
            <person name="Bertilsson S."/>
            <person name="Dopson M."/>
        </authorList>
    </citation>
    <scope>NUCLEOTIDE SEQUENCE</scope>
    <source>
        <strain evidence="1">MM415B01819</strain>
    </source>
</reference>
<organism evidence="1">
    <name type="scientific">viral metagenome</name>
    <dbReference type="NCBI Taxonomy" id="1070528"/>
    <lineage>
        <taxon>unclassified sequences</taxon>
        <taxon>metagenomes</taxon>
        <taxon>organismal metagenomes</taxon>
    </lineage>
</organism>
<dbReference type="AlphaFoldDB" id="A0A6M3IGJ6"/>
<evidence type="ECO:0008006" key="2">
    <source>
        <dbReference type="Google" id="ProtNLM"/>
    </source>
</evidence>
<name>A0A6M3IGJ6_9ZZZZ</name>
<evidence type="ECO:0000313" key="1">
    <source>
        <dbReference type="EMBL" id="QJA56616.1"/>
    </source>
</evidence>
<dbReference type="EMBL" id="MT141229">
    <property type="protein sequence ID" value="QJA56616.1"/>
    <property type="molecule type" value="Genomic_DNA"/>
</dbReference>
<protein>
    <recommendedName>
        <fullName evidence="2">Terminase</fullName>
    </recommendedName>
</protein>